<dbReference type="OrthoDB" id="449052at2759"/>
<reference evidence="5 6" key="1">
    <citation type="journal article" date="2020" name="IScience">
        <title>Genome Sequencing of the Endangered Kingdonia uniflora (Circaeasteraceae, Ranunculales) Reveals Potential Mechanisms of Evolutionary Specialization.</title>
        <authorList>
            <person name="Sun Y."/>
            <person name="Deng T."/>
            <person name="Zhang A."/>
            <person name="Moore M.J."/>
            <person name="Landis J.B."/>
            <person name="Lin N."/>
            <person name="Zhang H."/>
            <person name="Zhang X."/>
            <person name="Huang J."/>
            <person name="Zhang X."/>
            <person name="Sun H."/>
            <person name="Wang H."/>
        </authorList>
    </citation>
    <scope>NUCLEOTIDE SEQUENCE [LARGE SCALE GENOMIC DNA]</scope>
    <source>
        <strain evidence="5">TB1705</strain>
        <tissue evidence="5">Leaf</tissue>
    </source>
</reference>
<dbReference type="SUPFAM" id="SSF54631">
    <property type="entry name" value="CBS-domain pair"/>
    <property type="match status" value="2"/>
</dbReference>
<keyword evidence="2 3" id="KW-0129">CBS domain</keyword>
<name>A0A7J7PAW9_9MAGN</name>
<protein>
    <recommendedName>
        <fullName evidence="4">CBS domain-containing protein</fullName>
    </recommendedName>
</protein>
<dbReference type="SMART" id="SM00116">
    <property type="entry name" value="CBS"/>
    <property type="match status" value="4"/>
</dbReference>
<evidence type="ECO:0000256" key="2">
    <source>
        <dbReference type="ARBA" id="ARBA00023122"/>
    </source>
</evidence>
<keyword evidence="1" id="KW-0677">Repeat</keyword>
<dbReference type="AlphaFoldDB" id="A0A7J7PAW9"/>
<evidence type="ECO:0000313" key="6">
    <source>
        <dbReference type="Proteomes" id="UP000541444"/>
    </source>
</evidence>
<dbReference type="Proteomes" id="UP000541444">
    <property type="component" value="Unassembled WGS sequence"/>
</dbReference>
<dbReference type="Pfam" id="PF00571">
    <property type="entry name" value="CBS"/>
    <property type="match status" value="2"/>
</dbReference>
<dbReference type="PROSITE" id="PS51371">
    <property type="entry name" value="CBS"/>
    <property type="match status" value="2"/>
</dbReference>
<comment type="caution">
    <text evidence="5">The sequence shown here is derived from an EMBL/GenBank/DDBJ whole genome shotgun (WGS) entry which is preliminary data.</text>
</comment>
<proteinExistence type="predicted"/>
<dbReference type="CDD" id="cd02205">
    <property type="entry name" value="CBS_pair_SF"/>
    <property type="match status" value="1"/>
</dbReference>
<dbReference type="InterPro" id="IPR046342">
    <property type="entry name" value="CBS_dom_sf"/>
</dbReference>
<dbReference type="EMBL" id="JACGCM010000084">
    <property type="protein sequence ID" value="KAF6176480.1"/>
    <property type="molecule type" value="Genomic_DNA"/>
</dbReference>
<organism evidence="5 6">
    <name type="scientific">Kingdonia uniflora</name>
    <dbReference type="NCBI Taxonomy" id="39325"/>
    <lineage>
        <taxon>Eukaryota</taxon>
        <taxon>Viridiplantae</taxon>
        <taxon>Streptophyta</taxon>
        <taxon>Embryophyta</taxon>
        <taxon>Tracheophyta</taxon>
        <taxon>Spermatophyta</taxon>
        <taxon>Magnoliopsida</taxon>
        <taxon>Ranunculales</taxon>
        <taxon>Circaeasteraceae</taxon>
        <taxon>Kingdonia</taxon>
    </lineage>
</organism>
<dbReference type="PANTHER" id="PTHR13780">
    <property type="entry name" value="AMP-ACTIVATED PROTEIN KINASE, GAMMA REGULATORY SUBUNIT"/>
    <property type="match status" value="1"/>
</dbReference>
<keyword evidence="6" id="KW-1185">Reference proteome</keyword>
<evidence type="ECO:0000256" key="1">
    <source>
        <dbReference type="ARBA" id="ARBA00022737"/>
    </source>
</evidence>
<dbReference type="Gene3D" id="3.10.580.10">
    <property type="entry name" value="CBS-domain"/>
    <property type="match status" value="2"/>
</dbReference>
<feature type="domain" description="CBS" evidence="4">
    <location>
        <begin position="335"/>
        <end position="393"/>
    </location>
</feature>
<sequence>MAAEESPRSPEAKLGLRVEDLWDIQQPQLSPSEKLNSCFENILVSSFPPSSSSQGQLFSNLAFINLIEINSDSSLDEAVQILSKQRVLSALVRDVEAPEDASWIDRYIGIVEFAGIVVWLLHQSEVTAVRIMGGSAAALEPAASSMGGSFFETLTSSDFYKNTKVRDISGSFRWAPFLALQKSDSFLTMLLLLSKYKMKSLPVVDLGEGMIDSVITQSAVVHMLAECAGLHWFESWGTKTLAQLGLPFMKRNQLIKVHEDEPVLQAFKLLRERGIGGLPVVEGNGRKAIGNISIRDVQFLLTAPEIYKNYRSITAKNFLTAVRSYLEKHQEASPMLLRIITCRRDNSIKDIILKLDSKKIHRIYVVDQDGNLEGVITLRDIISKLVHEPYGYFGNFFDGVVPLPSNSRV</sequence>
<dbReference type="InterPro" id="IPR050511">
    <property type="entry name" value="AMPK_gamma/SDS23_families"/>
</dbReference>
<evidence type="ECO:0000259" key="4">
    <source>
        <dbReference type="PROSITE" id="PS51371"/>
    </source>
</evidence>
<evidence type="ECO:0000256" key="3">
    <source>
        <dbReference type="PROSITE-ProRule" id="PRU00703"/>
    </source>
</evidence>
<feature type="domain" description="CBS" evidence="4">
    <location>
        <begin position="249"/>
        <end position="308"/>
    </location>
</feature>
<dbReference type="PANTHER" id="PTHR13780:SF36">
    <property type="entry name" value="CBS DOMAIN-CONTAINING PROTEIN"/>
    <property type="match status" value="1"/>
</dbReference>
<evidence type="ECO:0000313" key="5">
    <source>
        <dbReference type="EMBL" id="KAF6176480.1"/>
    </source>
</evidence>
<gene>
    <name evidence="5" type="ORF">GIB67_040775</name>
</gene>
<dbReference type="InterPro" id="IPR000644">
    <property type="entry name" value="CBS_dom"/>
</dbReference>
<accession>A0A7J7PAW9</accession>